<reference evidence="1" key="1">
    <citation type="submission" date="2018-10" db="EMBL/GenBank/DDBJ databases">
        <title>Hidden diversity of soil giant viruses.</title>
        <authorList>
            <person name="Schulz F."/>
            <person name="Alteio L."/>
            <person name="Goudeau D."/>
            <person name="Ryan E.M."/>
            <person name="Malmstrom R.R."/>
            <person name="Blanchard J."/>
            <person name="Woyke T."/>
        </authorList>
    </citation>
    <scope>NUCLEOTIDE SEQUENCE</scope>
    <source>
        <strain evidence="1">HYV1</strain>
    </source>
</reference>
<protein>
    <submittedName>
        <fullName evidence="1">Uncharacterized protein</fullName>
    </submittedName>
</protein>
<gene>
    <name evidence="1" type="ORF">Hyperionvirus3_81</name>
</gene>
<name>A0A3G5A6R9_9VIRU</name>
<evidence type="ECO:0000313" key="1">
    <source>
        <dbReference type="EMBL" id="AYV82935.1"/>
    </source>
</evidence>
<proteinExistence type="predicted"/>
<organism evidence="1">
    <name type="scientific">Hyperionvirus sp</name>
    <dbReference type="NCBI Taxonomy" id="2487770"/>
    <lineage>
        <taxon>Viruses</taxon>
        <taxon>Varidnaviria</taxon>
        <taxon>Bamfordvirae</taxon>
        <taxon>Nucleocytoviricota</taxon>
        <taxon>Megaviricetes</taxon>
        <taxon>Imitervirales</taxon>
        <taxon>Mimiviridae</taxon>
        <taxon>Klosneuvirinae</taxon>
    </lineage>
</organism>
<sequence length="162" mass="18753">MPSPCGNISDSERMNRCCQKPLIPINRCCNRISNVDLQDSFFIPQNNGNLVRNPDENGIELLGGQFLGPNEPKFATFVVHNIERYQERELIYSDQSAMPPQEYVIPVNIIDNSFDFIYFELSGPFTRKGTPIKPIFMIGFPLWQLSRPEEKVSLNMRRDLRR</sequence>
<accession>A0A3G5A6R9</accession>
<dbReference type="EMBL" id="MK072385">
    <property type="protein sequence ID" value="AYV82935.1"/>
    <property type="molecule type" value="Genomic_DNA"/>
</dbReference>